<keyword evidence="2" id="KW-0732">Signal</keyword>
<feature type="transmembrane region" description="Helical" evidence="6">
    <location>
        <begin position="21"/>
        <end position="39"/>
    </location>
</feature>
<sequence length="234" mass="25594">MTEETQETKQEVKKAGFSISTPVAIIVAGLFIAGAVIYANKTPQQPAPNGGQQQLSAKEVQKILTVRDDDYILGNPDAPVTFFEFGDFECPFCAKFHAEAWQDIVANYVDTGKVRVIWRHFPLNSIHPLAQPAAEASECAGEQGKFWEYHDGVYETPSLTASALISVGQDIGLDMNAFQACLEAGTYSQKVADDFDLGRKVNVTGTPTFFINGNPIIGALPFSDFEPVIEQELR</sequence>
<dbReference type="PANTHER" id="PTHR13887">
    <property type="entry name" value="GLUTATHIONE S-TRANSFERASE KAPPA"/>
    <property type="match status" value="1"/>
</dbReference>
<evidence type="ECO:0000259" key="7">
    <source>
        <dbReference type="PROSITE" id="PS51352"/>
    </source>
</evidence>
<name>A0A2H0TCR1_9BACT</name>
<feature type="domain" description="Thioredoxin" evidence="7">
    <location>
        <begin position="41"/>
        <end position="234"/>
    </location>
</feature>
<evidence type="ECO:0000313" key="8">
    <source>
        <dbReference type="EMBL" id="PIR69342.1"/>
    </source>
</evidence>
<organism evidence="8 9">
    <name type="scientific">Candidatus Niyogibacteria bacterium CG10_big_fil_rev_8_21_14_0_10_46_36</name>
    <dbReference type="NCBI Taxonomy" id="1974726"/>
    <lineage>
        <taxon>Bacteria</taxon>
        <taxon>Candidatus Niyogiibacteriota</taxon>
    </lineage>
</organism>
<evidence type="ECO:0000256" key="6">
    <source>
        <dbReference type="SAM" id="Phobius"/>
    </source>
</evidence>
<dbReference type="PANTHER" id="PTHR13887:SF14">
    <property type="entry name" value="DISULFIDE BOND FORMATION PROTEIN D"/>
    <property type="match status" value="1"/>
</dbReference>
<proteinExistence type="inferred from homology"/>
<accession>A0A2H0TCR1</accession>
<dbReference type="GO" id="GO:0016491">
    <property type="term" value="F:oxidoreductase activity"/>
    <property type="evidence" value="ECO:0007669"/>
    <property type="project" value="UniProtKB-KW"/>
</dbReference>
<dbReference type="InterPro" id="IPR013766">
    <property type="entry name" value="Thioredoxin_domain"/>
</dbReference>
<evidence type="ECO:0000256" key="2">
    <source>
        <dbReference type="ARBA" id="ARBA00022729"/>
    </source>
</evidence>
<evidence type="ECO:0000313" key="9">
    <source>
        <dbReference type="Proteomes" id="UP000231503"/>
    </source>
</evidence>
<evidence type="ECO:0000256" key="4">
    <source>
        <dbReference type="ARBA" id="ARBA00023157"/>
    </source>
</evidence>
<protein>
    <recommendedName>
        <fullName evidence="7">Thioredoxin domain-containing protein</fullName>
    </recommendedName>
</protein>
<keyword evidence="5" id="KW-0676">Redox-active center</keyword>
<evidence type="ECO:0000256" key="3">
    <source>
        <dbReference type="ARBA" id="ARBA00023002"/>
    </source>
</evidence>
<dbReference type="InterPro" id="IPR036249">
    <property type="entry name" value="Thioredoxin-like_sf"/>
</dbReference>
<evidence type="ECO:0000256" key="1">
    <source>
        <dbReference type="ARBA" id="ARBA00005791"/>
    </source>
</evidence>
<dbReference type="Proteomes" id="UP000231503">
    <property type="component" value="Unassembled WGS sequence"/>
</dbReference>
<reference evidence="9" key="1">
    <citation type="submission" date="2017-09" db="EMBL/GenBank/DDBJ databases">
        <title>Depth-based differentiation of microbial function through sediment-hosted aquifers and enrichment of novel symbionts in the deep terrestrial subsurface.</title>
        <authorList>
            <person name="Probst A.J."/>
            <person name="Ladd B."/>
            <person name="Jarett J.K."/>
            <person name="Geller-Mcgrath D.E."/>
            <person name="Sieber C.M.K."/>
            <person name="Emerson J.B."/>
            <person name="Anantharaman K."/>
            <person name="Thomas B.C."/>
            <person name="Malmstrom R."/>
            <person name="Stieglmeier M."/>
            <person name="Klingl A."/>
            <person name="Woyke T."/>
            <person name="Ryan C.M."/>
            <person name="Banfield J.F."/>
        </authorList>
    </citation>
    <scope>NUCLEOTIDE SEQUENCE [LARGE SCALE GENOMIC DNA]</scope>
</reference>
<dbReference type="EMBL" id="PFCO01000008">
    <property type="protein sequence ID" value="PIR69342.1"/>
    <property type="molecule type" value="Genomic_DNA"/>
</dbReference>
<evidence type="ECO:0000256" key="5">
    <source>
        <dbReference type="ARBA" id="ARBA00023284"/>
    </source>
</evidence>
<dbReference type="InterPro" id="IPR012336">
    <property type="entry name" value="Thioredoxin-like_fold"/>
</dbReference>
<dbReference type="AlphaFoldDB" id="A0A2H0TCR1"/>
<keyword evidence="6" id="KW-0472">Membrane</keyword>
<comment type="similarity">
    <text evidence="1">Belongs to the thioredoxin family. DsbA subfamily.</text>
</comment>
<gene>
    <name evidence="8" type="ORF">COU47_03150</name>
</gene>
<keyword evidence="6" id="KW-0812">Transmembrane</keyword>
<dbReference type="PROSITE" id="PS51352">
    <property type="entry name" value="THIOREDOXIN_2"/>
    <property type="match status" value="1"/>
</dbReference>
<keyword evidence="6" id="KW-1133">Transmembrane helix</keyword>
<dbReference type="Gene3D" id="3.40.30.10">
    <property type="entry name" value="Glutaredoxin"/>
    <property type="match status" value="1"/>
</dbReference>
<keyword evidence="4" id="KW-1015">Disulfide bond</keyword>
<dbReference type="SUPFAM" id="SSF52833">
    <property type="entry name" value="Thioredoxin-like"/>
    <property type="match status" value="1"/>
</dbReference>
<keyword evidence="3" id="KW-0560">Oxidoreductase</keyword>
<comment type="caution">
    <text evidence="8">The sequence shown here is derived from an EMBL/GenBank/DDBJ whole genome shotgun (WGS) entry which is preliminary data.</text>
</comment>
<dbReference type="Pfam" id="PF13462">
    <property type="entry name" value="Thioredoxin_4"/>
    <property type="match status" value="1"/>
</dbReference>